<dbReference type="PANTHER" id="PTHR16301:SF20">
    <property type="entry name" value="IMPACT FAMILY MEMBER YIGZ"/>
    <property type="match status" value="1"/>
</dbReference>
<dbReference type="Proteomes" id="UP000588186">
    <property type="component" value="Unassembled WGS sequence"/>
</dbReference>
<dbReference type="PROSITE" id="PS00910">
    <property type="entry name" value="UPF0029"/>
    <property type="match status" value="1"/>
</dbReference>
<dbReference type="NCBIfam" id="TIGR00257">
    <property type="entry name" value="IMPACT_YIGZ"/>
    <property type="match status" value="1"/>
</dbReference>
<evidence type="ECO:0000313" key="4">
    <source>
        <dbReference type="EMBL" id="CAD2070764.1"/>
    </source>
</evidence>
<evidence type="ECO:0000313" key="5">
    <source>
        <dbReference type="Proteomes" id="UP000588186"/>
    </source>
</evidence>
<dbReference type="Gene3D" id="3.30.230.30">
    <property type="entry name" value="Impact, N-terminal domain"/>
    <property type="match status" value="1"/>
</dbReference>
<dbReference type="Gene3D" id="3.30.70.240">
    <property type="match status" value="1"/>
</dbReference>
<comment type="similarity">
    <text evidence="1">Belongs to the IMPACT family.</text>
</comment>
<evidence type="ECO:0000259" key="3">
    <source>
        <dbReference type="Pfam" id="PF09186"/>
    </source>
</evidence>
<name>A0A6V7R121_9BACL</name>
<dbReference type="InterPro" id="IPR001498">
    <property type="entry name" value="Impact_N"/>
</dbReference>
<dbReference type="InterPro" id="IPR020569">
    <property type="entry name" value="UPF0029_Impact_CS"/>
</dbReference>
<dbReference type="InterPro" id="IPR015796">
    <property type="entry name" value="Impact_YigZ-like"/>
</dbReference>
<organism evidence="4 5">
    <name type="scientific">Phocicoccus pinnipedialis</name>
    <dbReference type="NCBI Taxonomy" id="110845"/>
    <lineage>
        <taxon>Bacteria</taxon>
        <taxon>Bacillati</taxon>
        <taxon>Bacillota</taxon>
        <taxon>Bacilli</taxon>
        <taxon>Bacillales</taxon>
        <taxon>Salinicoccaceae</taxon>
        <taxon>Phocicoccus</taxon>
    </lineage>
</organism>
<dbReference type="RefSeq" id="WP_186075841.1">
    <property type="nucleotide sequence ID" value="NZ_CAJEWB010000002.1"/>
</dbReference>
<sequence length="211" mass="24114">MEQTYMNYKNIDTEIDIKKSRFISHIQRTETEEEAREFIQKIKKEHREATHNCSAYIIGDNALIQRADDDGEPSGTAGVPMLEVLKRESLYNCTIVVTRYFGGIKLGAGGLIRAYSQSAAEAVKKSGKVFLIPMVPAEIVLDYTFTNKFEYFLGNENIEIKNQAYTDKVTYTLMIEDTMVEKVHETLKEITSDAYQMTTRDVEMAERVLVL</sequence>
<keyword evidence="5" id="KW-1185">Reference proteome</keyword>
<dbReference type="Pfam" id="PF09186">
    <property type="entry name" value="DUF1949"/>
    <property type="match status" value="1"/>
</dbReference>
<dbReference type="SUPFAM" id="SSF54980">
    <property type="entry name" value="EF-G C-terminal domain-like"/>
    <property type="match status" value="1"/>
</dbReference>
<feature type="domain" description="UPF0029" evidence="3">
    <location>
        <begin position="139"/>
        <end position="193"/>
    </location>
</feature>
<dbReference type="InterPro" id="IPR035647">
    <property type="entry name" value="EFG_III/V"/>
</dbReference>
<dbReference type="InterPro" id="IPR015269">
    <property type="entry name" value="UPF0029_Impact_C"/>
</dbReference>
<dbReference type="AlphaFoldDB" id="A0A6V7R121"/>
<evidence type="ECO:0000259" key="2">
    <source>
        <dbReference type="Pfam" id="PF01205"/>
    </source>
</evidence>
<dbReference type="InterPro" id="IPR020568">
    <property type="entry name" value="Ribosomal_Su5_D2-typ_SF"/>
</dbReference>
<dbReference type="EMBL" id="CAJEWB010000002">
    <property type="protein sequence ID" value="CAD2070764.1"/>
    <property type="molecule type" value="Genomic_DNA"/>
</dbReference>
<accession>A0A6V7R121</accession>
<dbReference type="InterPro" id="IPR023582">
    <property type="entry name" value="Impact"/>
</dbReference>
<dbReference type="PANTHER" id="PTHR16301">
    <property type="entry name" value="IMPACT-RELATED"/>
    <property type="match status" value="1"/>
</dbReference>
<dbReference type="GO" id="GO:0005737">
    <property type="term" value="C:cytoplasm"/>
    <property type="evidence" value="ECO:0007669"/>
    <property type="project" value="TreeGrafter"/>
</dbReference>
<dbReference type="GO" id="GO:0006446">
    <property type="term" value="P:regulation of translational initiation"/>
    <property type="evidence" value="ECO:0007669"/>
    <property type="project" value="TreeGrafter"/>
</dbReference>
<evidence type="ECO:0000256" key="1">
    <source>
        <dbReference type="ARBA" id="ARBA00007665"/>
    </source>
</evidence>
<dbReference type="Pfam" id="PF01205">
    <property type="entry name" value="Impact_N"/>
    <property type="match status" value="1"/>
</dbReference>
<gene>
    <name evidence="4" type="primary">yigZ</name>
    <name evidence="4" type="ORF">JEOPIN946_00086</name>
</gene>
<comment type="caution">
    <text evidence="4">The sequence shown here is derived from an EMBL/GenBank/DDBJ whole genome shotgun (WGS) entry which is preliminary data.</text>
</comment>
<feature type="domain" description="Impact N-terminal" evidence="2">
    <location>
        <begin position="18"/>
        <end position="123"/>
    </location>
</feature>
<dbReference type="InterPro" id="IPR036956">
    <property type="entry name" value="Impact_N_sf"/>
</dbReference>
<proteinExistence type="inferred from homology"/>
<protein>
    <submittedName>
        <fullName evidence="4">IMPACT family member YigZ</fullName>
    </submittedName>
</protein>
<reference evidence="4 5" key="1">
    <citation type="submission" date="2020-07" db="EMBL/GenBank/DDBJ databases">
        <authorList>
            <person name="Criscuolo A."/>
        </authorList>
    </citation>
    <scope>NUCLEOTIDE SEQUENCE [LARGE SCALE GENOMIC DNA]</scope>
    <source>
        <strain evidence="4">CIP107946</strain>
    </source>
</reference>
<dbReference type="SUPFAM" id="SSF54211">
    <property type="entry name" value="Ribosomal protein S5 domain 2-like"/>
    <property type="match status" value="1"/>
</dbReference>